<name>A0AAV4IG64_9GAST</name>
<evidence type="ECO:0000313" key="3">
    <source>
        <dbReference type="Proteomes" id="UP000762676"/>
    </source>
</evidence>
<feature type="compositionally biased region" description="Acidic residues" evidence="1">
    <location>
        <begin position="219"/>
        <end position="232"/>
    </location>
</feature>
<dbReference type="EMBL" id="BMAT01013269">
    <property type="protein sequence ID" value="GFS08775.1"/>
    <property type="molecule type" value="Genomic_DNA"/>
</dbReference>
<feature type="compositionally biased region" description="Polar residues" evidence="1">
    <location>
        <begin position="21"/>
        <end position="30"/>
    </location>
</feature>
<evidence type="ECO:0000256" key="1">
    <source>
        <dbReference type="SAM" id="MobiDB-lite"/>
    </source>
</evidence>
<feature type="region of interest" description="Disordered" evidence="1">
    <location>
        <begin position="176"/>
        <end position="417"/>
    </location>
</feature>
<accession>A0AAV4IG64</accession>
<organism evidence="2 3">
    <name type="scientific">Elysia marginata</name>
    <dbReference type="NCBI Taxonomy" id="1093978"/>
    <lineage>
        <taxon>Eukaryota</taxon>
        <taxon>Metazoa</taxon>
        <taxon>Spiralia</taxon>
        <taxon>Lophotrochozoa</taxon>
        <taxon>Mollusca</taxon>
        <taxon>Gastropoda</taxon>
        <taxon>Heterobranchia</taxon>
        <taxon>Euthyneura</taxon>
        <taxon>Panpulmonata</taxon>
        <taxon>Sacoglossa</taxon>
        <taxon>Placobranchoidea</taxon>
        <taxon>Plakobranchidae</taxon>
        <taxon>Elysia</taxon>
    </lineage>
</organism>
<dbReference type="AlphaFoldDB" id="A0AAV4IG64"/>
<feature type="compositionally biased region" description="Low complexity" evidence="1">
    <location>
        <begin position="266"/>
        <end position="280"/>
    </location>
</feature>
<dbReference type="Proteomes" id="UP000762676">
    <property type="component" value="Unassembled WGS sequence"/>
</dbReference>
<feature type="region of interest" description="Disordered" evidence="1">
    <location>
        <begin position="430"/>
        <end position="450"/>
    </location>
</feature>
<evidence type="ECO:0000313" key="2">
    <source>
        <dbReference type="EMBL" id="GFS08775.1"/>
    </source>
</evidence>
<proteinExistence type="predicted"/>
<keyword evidence="3" id="KW-1185">Reference proteome</keyword>
<feature type="compositionally biased region" description="Basic and acidic residues" evidence="1">
    <location>
        <begin position="180"/>
        <end position="197"/>
    </location>
</feature>
<feature type="compositionally biased region" description="Basic and acidic residues" evidence="1">
    <location>
        <begin position="249"/>
        <end position="262"/>
    </location>
</feature>
<feature type="compositionally biased region" description="Polar residues" evidence="1">
    <location>
        <begin position="281"/>
        <end position="291"/>
    </location>
</feature>
<protein>
    <submittedName>
        <fullName evidence="2">Uncharacterized protein</fullName>
    </submittedName>
</protein>
<feature type="compositionally biased region" description="Low complexity" evidence="1">
    <location>
        <begin position="342"/>
        <end position="392"/>
    </location>
</feature>
<gene>
    <name evidence="2" type="ORF">ElyMa_006603300</name>
</gene>
<feature type="region of interest" description="Disordered" evidence="1">
    <location>
        <begin position="21"/>
        <end position="56"/>
    </location>
</feature>
<comment type="caution">
    <text evidence="2">The sequence shown here is derived from an EMBL/GenBank/DDBJ whole genome shotgun (WGS) entry which is preliminary data.</text>
</comment>
<reference evidence="2 3" key="1">
    <citation type="journal article" date="2021" name="Elife">
        <title>Chloroplast acquisition without the gene transfer in kleptoplastic sea slugs, Plakobranchus ocellatus.</title>
        <authorList>
            <person name="Maeda T."/>
            <person name="Takahashi S."/>
            <person name="Yoshida T."/>
            <person name="Shimamura S."/>
            <person name="Takaki Y."/>
            <person name="Nagai Y."/>
            <person name="Toyoda A."/>
            <person name="Suzuki Y."/>
            <person name="Arimoto A."/>
            <person name="Ishii H."/>
            <person name="Satoh N."/>
            <person name="Nishiyama T."/>
            <person name="Hasebe M."/>
            <person name="Maruyama T."/>
            <person name="Minagawa J."/>
            <person name="Obokata J."/>
            <person name="Shigenobu S."/>
        </authorList>
    </citation>
    <scope>NUCLEOTIDE SEQUENCE [LARGE SCALE GENOMIC DNA]</scope>
</reference>
<sequence>MISLSLKAMILGLEVSDQASTRELISTSPVSSEESEEDVGGARTSPDVTSGATDDHRVLNASANAFTGYASAANTLYSREEIGDRMERNSHRPVSPDCLNKASEISKRISPVQDTPLTSRTLSNAKISSAADVGSLEESETPMEVEGDCQSLDSFGLKENSCEIKEKTVCFSAELTARSDYNDNRVDDSAENIDRRPGIPNCPVGLAIDNSFQGSDNNANDDDDEDDDDDLDNSLVVNMDVTDSSLSEAESHHQHNEHHNQNPDKTPLSLSVPKPVPSTSGFSPASCSPREQQQQQQNQCLPTVESKSEPSSTALSPPAGSCLSKKQHQTVSSSPSSPPPSSSTLKPVPSSSTSSSSSLSPSTCPSIFSPPLSSPASTTSSSASACRSPSLAGFSSVKVDNRQGHAASSPPNEAKSLSLTLDPHVTSRFAPTVVKTKQELGQRPTSGECC</sequence>